<feature type="compositionally biased region" description="Acidic residues" evidence="1">
    <location>
        <begin position="700"/>
        <end position="717"/>
    </location>
</feature>
<dbReference type="InterPro" id="IPR044824">
    <property type="entry name" value="MAIN-like"/>
</dbReference>
<feature type="compositionally biased region" description="Low complexity" evidence="1">
    <location>
        <begin position="26"/>
        <end position="37"/>
    </location>
</feature>
<protein>
    <recommendedName>
        <fullName evidence="2">Aminotransferase-like plant mobile domain-containing protein</fullName>
    </recommendedName>
</protein>
<evidence type="ECO:0000259" key="2">
    <source>
        <dbReference type="Pfam" id="PF10536"/>
    </source>
</evidence>
<feature type="domain" description="Aminotransferase-like plant mobile" evidence="2">
    <location>
        <begin position="128"/>
        <end position="411"/>
    </location>
</feature>
<dbReference type="Pfam" id="PF10536">
    <property type="entry name" value="PMD"/>
    <property type="match status" value="1"/>
</dbReference>
<feature type="region of interest" description="Disordered" evidence="1">
    <location>
        <begin position="542"/>
        <end position="591"/>
    </location>
</feature>
<dbReference type="EMBL" id="OIVN01005909">
    <property type="protein sequence ID" value="SPD24487.1"/>
    <property type="molecule type" value="Genomic_DNA"/>
</dbReference>
<gene>
    <name evidence="3" type="ORF">FSB_LOCUS52369</name>
</gene>
<accession>A0A2N9IF89</accession>
<reference evidence="3" key="1">
    <citation type="submission" date="2018-02" db="EMBL/GenBank/DDBJ databases">
        <authorList>
            <person name="Cohen D.B."/>
            <person name="Kent A.D."/>
        </authorList>
    </citation>
    <scope>NUCLEOTIDE SEQUENCE</scope>
</reference>
<name>A0A2N9IF89_FAGSY</name>
<feature type="region of interest" description="Disordered" evidence="1">
    <location>
        <begin position="1"/>
        <end position="49"/>
    </location>
</feature>
<evidence type="ECO:0000256" key="1">
    <source>
        <dbReference type="SAM" id="MobiDB-lite"/>
    </source>
</evidence>
<dbReference type="InterPro" id="IPR019557">
    <property type="entry name" value="AminoTfrase-like_pln_mobile"/>
</dbReference>
<dbReference type="PANTHER" id="PTHR46033:SF80">
    <property type="entry name" value="PROTEIN MAIN-LIKE 2-LIKE"/>
    <property type="match status" value="1"/>
</dbReference>
<feature type="region of interest" description="Disordered" evidence="1">
    <location>
        <begin position="700"/>
        <end position="740"/>
    </location>
</feature>
<feature type="compositionally biased region" description="Basic and acidic residues" evidence="1">
    <location>
        <begin position="565"/>
        <end position="577"/>
    </location>
</feature>
<organism evidence="3">
    <name type="scientific">Fagus sylvatica</name>
    <name type="common">Beechnut</name>
    <dbReference type="NCBI Taxonomy" id="28930"/>
    <lineage>
        <taxon>Eukaryota</taxon>
        <taxon>Viridiplantae</taxon>
        <taxon>Streptophyta</taxon>
        <taxon>Embryophyta</taxon>
        <taxon>Tracheophyta</taxon>
        <taxon>Spermatophyta</taxon>
        <taxon>Magnoliopsida</taxon>
        <taxon>eudicotyledons</taxon>
        <taxon>Gunneridae</taxon>
        <taxon>Pentapetalae</taxon>
        <taxon>rosids</taxon>
        <taxon>fabids</taxon>
        <taxon>Fagales</taxon>
        <taxon>Fagaceae</taxon>
        <taxon>Fagus</taxon>
    </lineage>
</organism>
<proteinExistence type="predicted"/>
<dbReference type="AlphaFoldDB" id="A0A2N9IF89"/>
<evidence type="ECO:0000313" key="3">
    <source>
        <dbReference type="EMBL" id="SPD24487.1"/>
    </source>
</evidence>
<dbReference type="GO" id="GO:0010073">
    <property type="term" value="P:meristem maintenance"/>
    <property type="evidence" value="ECO:0007669"/>
    <property type="project" value="InterPro"/>
</dbReference>
<sequence length="788" mass="86860">MKGRGGSSSSRGGTSGSARVPRGSEDGSSGSDSILGSPEPHGDVLGRPTVDPWYRSSERFPSVPASLQPPPEDWADWEWLIQRNEMLAVPLVFDFQCSRAIEWADWIDSELADRGFCDRLEQAGVLRSILISRCSNMFRDTEALRQLVRRWCPSTHTFFFAHGELTVTLEDVENHWLLPILGDQDPAEIALSPEESKIETVLADYIGRKNVALGTQAARFNSWMEHFLRIEDPLIRRAAFVSYWLSKCVFGEHPAYSIKPLYFCLAVKIAAGVRFPLTPLLLGQLYTQLDLLHAEELAGASCHIGKKPYEIRKKFASMPEGVVNNVGDFQGDVPAVFRWVGNKFYDHSLIPSLDSEGKVCWRPYGITHRGFVYESVMSGIVLSIDGPQFTIYSAHRVRRQFGFDQEVPAVMGVAAGEIPTINPFLRARAFAYWSSVAPRVIVPNGNRIGVFTAGMANYWRELMAAMVEFKDSGREDISHLLESYTSPLPHPRLFGATNTMTTYANRQSLGYAVWHHEDSRWVIYGNHHPPLWLRDHPHIAAPGKVPSSRGKRNVSAGTPTAVKRKQPDRSKKGEAVSKDSPAQASKRVKTTAGRVSKEALVLKTAVQDPVPADETAAEEVSAPVSKKPVRKTRAGKKTFVPPAFPSAPASIAARVAARNLSKDGCSCPGDTAARVPVEISVSHHLQVVKMMCLELLPEEAEDEDVEAATAEETESESAEATAAEGAESEDVEAAAAAETESEDVEVAVAQRLRVEVLKLLLQKQSLVQVISQQILAHQILAPWIQMLS</sequence>
<dbReference type="PANTHER" id="PTHR46033">
    <property type="entry name" value="PROTEIN MAIN-LIKE 2"/>
    <property type="match status" value="1"/>
</dbReference>